<dbReference type="InterPro" id="IPR049326">
    <property type="entry name" value="Rhodopsin_dom_fungi"/>
</dbReference>
<feature type="transmembrane region" description="Helical" evidence="6">
    <location>
        <begin position="183"/>
        <end position="201"/>
    </location>
</feature>
<protein>
    <submittedName>
        <fullName evidence="8">Rhinocladiella mackenziei CBS 650.93 unplaced genomic scaffold supercont1.3, whole genome shotgun sequence</fullName>
    </submittedName>
</protein>
<keyword evidence="2 6" id="KW-0812">Transmembrane</keyword>
<dbReference type="InterPro" id="IPR052337">
    <property type="entry name" value="SAT4-like"/>
</dbReference>
<feature type="transmembrane region" description="Helical" evidence="6">
    <location>
        <begin position="255"/>
        <end position="282"/>
    </location>
</feature>
<evidence type="ECO:0000256" key="2">
    <source>
        <dbReference type="ARBA" id="ARBA00022692"/>
    </source>
</evidence>
<evidence type="ECO:0000313" key="8">
    <source>
        <dbReference type="EMBL" id="KIX06951.1"/>
    </source>
</evidence>
<evidence type="ECO:0000256" key="5">
    <source>
        <dbReference type="ARBA" id="ARBA00038359"/>
    </source>
</evidence>
<evidence type="ECO:0000256" key="1">
    <source>
        <dbReference type="ARBA" id="ARBA00004141"/>
    </source>
</evidence>
<dbReference type="GeneID" id="25292998"/>
<evidence type="ECO:0000256" key="3">
    <source>
        <dbReference type="ARBA" id="ARBA00022989"/>
    </source>
</evidence>
<comment type="subcellular location">
    <subcellularLocation>
        <location evidence="1">Membrane</location>
        <topology evidence="1">Multi-pass membrane protein</topology>
    </subcellularLocation>
</comment>
<comment type="similarity">
    <text evidence="5">Belongs to the SAT4 family.</text>
</comment>
<feature type="transmembrane region" description="Helical" evidence="6">
    <location>
        <begin position="18"/>
        <end position="39"/>
    </location>
</feature>
<feature type="transmembrane region" description="Helical" evidence="6">
    <location>
        <begin position="51"/>
        <end position="74"/>
    </location>
</feature>
<evidence type="ECO:0000259" key="7">
    <source>
        <dbReference type="Pfam" id="PF20684"/>
    </source>
</evidence>
<reference evidence="8 9" key="1">
    <citation type="submission" date="2015-01" db="EMBL/GenBank/DDBJ databases">
        <title>The Genome Sequence of Rhinocladiella mackenzie CBS 650.93.</title>
        <authorList>
            <consortium name="The Broad Institute Genomics Platform"/>
            <person name="Cuomo C."/>
            <person name="de Hoog S."/>
            <person name="Gorbushina A."/>
            <person name="Stielow B."/>
            <person name="Teixiera M."/>
            <person name="Abouelleil A."/>
            <person name="Chapman S.B."/>
            <person name="Priest M."/>
            <person name="Young S.K."/>
            <person name="Wortman J."/>
            <person name="Nusbaum C."/>
            <person name="Birren B."/>
        </authorList>
    </citation>
    <scope>NUCLEOTIDE SEQUENCE [LARGE SCALE GENOMIC DNA]</scope>
    <source>
        <strain evidence="8 9">CBS 650.93</strain>
    </source>
</reference>
<evidence type="ECO:0000256" key="6">
    <source>
        <dbReference type="SAM" id="Phobius"/>
    </source>
</evidence>
<dbReference type="PANTHER" id="PTHR33048:SF167">
    <property type="entry name" value="INTEGRAL MEMBRANE PROTEIN"/>
    <property type="match status" value="1"/>
</dbReference>
<keyword evidence="9" id="KW-1185">Reference proteome</keyword>
<dbReference type="PANTHER" id="PTHR33048">
    <property type="entry name" value="PTH11-LIKE INTEGRAL MEMBRANE PROTEIN (AFU_ORTHOLOGUE AFUA_5G11245)"/>
    <property type="match status" value="1"/>
</dbReference>
<feature type="domain" description="Rhodopsin" evidence="7">
    <location>
        <begin position="35"/>
        <end position="274"/>
    </location>
</feature>
<name>A0A0D2IUX1_9EURO</name>
<accession>A0A0D2IUX1</accession>
<feature type="transmembrane region" description="Helical" evidence="6">
    <location>
        <begin position="213"/>
        <end position="235"/>
    </location>
</feature>
<dbReference type="GO" id="GO:0016020">
    <property type="term" value="C:membrane"/>
    <property type="evidence" value="ECO:0007669"/>
    <property type="project" value="UniProtKB-SubCell"/>
</dbReference>
<dbReference type="VEuPathDB" id="FungiDB:Z518_04927"/>
<dbReference type="RefSeq" id="XP_013274087.1">
    <property type="nucleotide sequence ID" value="XM_013418633.1"/>
</dbReference>
<keyword evidence="4 6" id="KW-0472">Membrane</keyword>
<dbReference type="Proteomes" id="UP000053617">
    <property type="component" value="Unassembled WGS sequence"/>
</dbReference>
<dbReference type="EMBL" id="KN847477">
    <property type="protein sequence ID" value="KIX06951.1"/>
    <property type="molecule type" value="Genomic_DNA"/>
</dbReference>
<dbReference type="Pfam" id="PF20684">
    <property type="entry name" value="Fung_rhodopsin"/>
    <property type="match status" value="1"/>
</dbReference>
<evidence type="ECO:0000256" key="4">
    <source>
        <dbReference type="ARBA" id="ARBA00023136"/>
    </source>
</evidence>
<gene>
    <name evidence="8" type="ORF">Z518_04927</name>
</gene>
<feature type="transmembrane region" description="Helical" evidence="6">
    <location>
        <begin position="101"/>
        <end position="121"/>
    </location>
</feature>
<organism evidence="8 9">
    <name type="scientific">Rhinocladiella mackenziei CBS 650.93</name>
    <dbReference type="NCBI Taxonomy" id="1442369"/>
    <lineage>
        <taxon>Eukaryota</taxon>
        <taxon>Fungi</taxon>
        <taxon>Dikarya</taxon>
        <taxon>Ascomycota</taxon>
        <taxon>Pezizomycotina</taxon>
        <taxon>Eurotiomycetes</taxon>
        <taxon>Chaetothyriomycetidae</taxon>
        <taxon>Chaetothyriales</taxon>
        <taxon>Herpotrichiellaceae</taxon>
        <taxon>Rhinocladiella</taxon>
    </lineage>
</organism>
<dbReference type="AlphaFoldDB" id="A0A0D2IUX1"/>
<dbReference type="OrthoDB" id="4112131at2759"/>
<dbReference type="HOGENOM" id="CLU_028200_3_5_1"/>
<evidence type="ECO:0000313" key="9">
    <source>
        <dbReference type="Proteomes" id="UP000053617"/>
    </source>
</evidence>
<feature type="transmembrane region" description="Helical" evidence="6">
    <location>
        <begin position="128"/>
        <end position="150"/>
    </location>
</feature>
<sequence>MADQPSPSNSGQNDGPTIIRVTLAVSILALLTVMLRLYVRIKIIQNIGWDDYLMLIAMLLGIAFEAVVIANVHYGLGKHISDLDAETVSIGKKLNFVTPPLYLWVECFVKLSVGMALLRFARSRPWRIFITSLMVFTVCFTLANFFVITLQCKKPAALWDPNVKSECISVKALGPLLYTTSGVSILTDILFALGIPIPILWKLQMNVRTRLSVIAILSLGTLSCAAAIVKMRYIGDYGQRSDLLWQSRNITLWSTIEATVGIIAGSLPCLKPLFVSILGTSLHSGRSRDPRRSSNLQDTRPMSISFYKNLRSKPRQEDSESQTRFGMEDEAHMMSEVDNMKNAKTIQSFVGKSSDDSIERFAQGRVEGQNVRRSVYTVK</sequence>
<keyword evidence="3 6" id="KW-1133">Transmembrane helix</keyword>
<proteinExistence type="inferred from homology"/>